<name>A0A672Q0C0_SINGR</name>
<protein>
    <submittedName>
        <fullName evidence="6">Divergent protein kinase domain 2B</fullName>
    </submittedName>
</protein>
<dbReference type="PANTHER" id="PTHR32073:SF8">
    <property type="entry name" value="DIVERGENT PROTEIN KINASE DOMAIN 2B"/>
    <property type="match status" value="1"/>
</dbReference>
<organism evidence="6 7">
    <name type="scientific">Sinocyclocheilus grahami</name>
    <name type="common">Dianchi golden-line fish</name>
    <name type="synonym">Barbus grahami</name>
    <dbReference type="NCBI Taxonomy" id="75366"/>
    <lineage>
        <taxon>Eukaryota</taxon>
        <taxon>Metazoa</taxon>
        <taxon>Chordata</taxon>
        <taxon>Craniata</taxon>
        <taxon>Vertebrata</taxon>
        <taxon>Euteleostomi</taxon>
        <taxon>Actinopterygii</taxon>
        <taxon>Neopterygii</taxon>
        <taxon>Teleostei</taxon>
        <taxon>Ostariophysi</taxon>
        <taxon>Cypriniformes</taxon>
        <taxon>Cyprinidae</taxon>
        <taxon>Cyprininae</taxon>
        <taxon>Sinocyclocheilus</taxon>
    </lineage>
</organism>
<reference evidence="6" key="1">
    <citation type="submission" date="2025-08" db="UniProtKB">
        <authorList>
            <consortium name="Ensembl"/>
        </authorList>
    </citation>
    <scope>IDENTIFICATION</scope>
</reference>
<dbReference type="GO" id="GO:0005576">
    <property type="term" value="C:extracellular region"/>
    <property type="evidence" value="ECO:0007669"/>
    <property type="project" value="UniProtKB-SubCell"/>
</dbReference>
<dbReference type="InterPro" id="IPR022049">
    <property type="entry name" value="FAM69_kinase_dom"/>
</dbReference>
<accession>A0A672Q0C0</accession>
<evidence type="ECO:0000256" key="4">
    <source>
        <dbReference type="ARBA" id="ARBA00022729"/>
    </source>
</evidence>
<feature type="domain" description="FAM69 protein-kinase" evidence="5">
    <location>
        <begin position="206"/>
        <end position="388"/>
    </location>
</feature>
<comment type="subcellular location">
    <subcellularLocation>
        <location evidence="1">Secreted</location>
    </subcellularLocation>
</comment>
<dbReference type="InterPro" id="IPR020519">
    <property type="entry name" value="DIPK2A/B"/>
</dbReference>
<sequence length="430" mass="48461">LTLKRCHFIDTVMAGIWSEVWTLYLILALGTPYPSPAPQEKLHDFRRILLGLDKCNACIGTSICKKFFKDEIRFERWLTAQSNLSSADVRSYEGNYTDSTVGWRPVVLSHLMSPPLQQISDNSICTSAGKGKSCSIEAVLRATSRFQRWVRSNLLLPSMVKGLVTPMLSCPSQRLLDRIVRRYFEVTDVASVQMKHFSEKDKLRLLYTLAVNQQPLIMQMFPGTEGWPFLRYHGSCGRMMVWAGSKPLRSLFSSPLARRADIAYQLLHITQSLSSNSLQFSLFYTNISEDMFGTLDDSRVFIVDTSTIGIIDLQEGYPPDEDLLTEHLDVFSCLSGSCERPPPCETVRAAQSFILLCKHVINNLLAPNDVQSGHLPKDAVSALDICADQSQSDQRIIAAAQTLKDILQTLRPCSALYGYRYPECLYSDKF</sequence>
<evidence type="ECO:0000256" key="3">
    <source>
        <dbReference type="ARBA" id="ARBA00022525"/>
    </source>
</evidence>
<reference evidence="6" key="2">
    <citation type="submission" date="2025-09" db="UniProtKB">
        <authorList>
            <consortium name="Ensembl"/>
        </authorList>
    </citation>
    <scope>IDENTIFICATION</scope>
</reference>
<keyword evidence="7" id="KW-1185">Reference proteome</keyword>
<evidence type="ECO:0000313" key="7">
    <source>
        <dbReference type="Proteomes" id="UP000472262"/>
    </source>
</evidence>
<proteinExistence type="inferred from homology"/>
<keyword evidence="4" id="KW-0732">Signal</keyword>
<evidence type="ECO:0000313" key="6">
    <source>
        <dbReference type="Ensembl" id="ENSSGRP00000069653.1"/>
    </source>
</evidence>
<gene>
    <name evidence="6" type="primary">dipk2b</name>
</gene>
<comment type="similarity">
    <text evidence="2">Belongs to the DIPK family.</text>
</comment>
<dbReference type="Pfam" id="PF12260">
    <property type="entry name" value="PIP49_C"/>
    <property type="match status" value="1"/>
</dbReference>
<evidence type="ECO:0000259" key="5">
    <source>
        <dbReference type="Pfam" id="PF12260"/>
    </source>
</evidence>
<evidence type="ECO:0000256" key="2">
    <source>
        <dbReference type="ARBA" id="ARBA00006338"/>
    </source>
</evidence>
<dbReference type="PANTHER" id="PTHR32073">
    <property type="entry name" value="GH11358P"/>
    <property type="match status" value="1"/>
</dbReference>
<dbReference type="InParanoid" id="A0A672Q0C0"/>
<keyword evidence="3" id="KW-0964">Secreted</keyword>
<dbReference type="Proteomes" id="UP000472262">
    <property type="component" value="Unassembled WGS sequence"/>
</dbReference>
<dbReference type="AlphaFoldDB" id="A0A672Q0C0"/>
<dbReference type="Ensembl" id="ENSSGRT00000074213.1">
    <property type="protein sequence ID" value="ENSSGRP00000069653.1"/>
    <property type="gene ID" value="ENSSGRG00000035689.1"/>
</dbReference>
<dbReference type="OMA" id="TQRFQKW"/>
<evidence type="ECO:0000256" key="1">
    <source>
        <dbReference type="ARBA" id="ARBA00004613"/>
    </source>
</evidence>